<organism evidence="1 2">
    <name type="scientific">Streptomyces microflavus</name>
    <name type="common">Streptomyces lipmanii</name>
    <dbReference type="NCBI Taxonomy" id="1919"/>
    <lineage>
        <taxon>Bacteria</taxon>
        <taxon>Bacillati</taxon>
        <taxon>Actinomycetota</taxon>
        <taxon>Actinomycetes</taxon>
        <taxon>Kitasatosporales</taxon>
        <taxon>Streptomycetaceae</taxon>
        <taxon>Streptomyces</taxon>
    </lineage>
</organism>
<protein>
    <submittedName>
        <fullName evidence="1">Uncharacterized protein</fullName>
    </submittedName>
</protein>
<dbReference type="AlphaFoldDB" id="A0A7J0CPH8"/>
<dbReference type="Proteomes" id="UP000498740">
    <property type="component" value="Unassembled WGS sequence"/>
</dbReference>
<accession>A0A7J0CPH8</accession>
<name>A0A7J0CPH8_STRMI</name>
<proteinExistence type="predicted"/>
<sequence>MAALRDPEAAVAGHREAYERFREAFCDLDDGSAAAQVVDRMLKDGSGQREAQA</sequence>
<dbReference type="EMBL" id="BLWD01000001">
    <property type="protein sequence ID" value="GFN04329.1"/>
    <property type="molecule type" value="Genomic_DNA"/>
</dbReference>
<reference evidence="1 2" key="1">
    <citation type="submission" date="2020-05" db="EMBL/GenBank/DDBJ databases">
        <title>Whole genome shotgun sequence of Streptomyces microflavus NBRC 13062.</title>
        <authorList>
            <person name="Komaki H."/>
            <person name="Tamura T."/>
        </authorList>
    </citation>
    <scope>NUCLEOTIDE SEQUENCE [LARGE SCALE GENOMIC DNA]</scope>
    <source>
        <strain evidence="1 2">NBRC 13062</strain>
    </source>
</reference>
<gene>
    <name evidence="1" type="ORF">Smic_28850</name>
</gene>
<comment type="caution">
    <text evidence="1">The sequence shown here is derived from an EMBL/GenBank/DDBJ whole genome shotgun (WGS) entry which is preliminary data.</text>
</comment>
<evidence type="ECO:0000313" key="2">
    <source>
        <dbReference type="Proteomes" id="UP000498740"/>
    </source>
</evidence>
<evidence type="ECO:0000313" key="1">
    <source>
        <dbReference type="EMBL" id="GFN04329.1"/>
    </source>
</evidence>